<name>A0A1S2VA24_9BACT</name>
<dbReference type="Gene3D" id="2.170.130.10">
    <property type="entry name" value="TonB-dependent receptor, plug domain"/>
    <property type="match status" value="1"/>
</dbReference>
<dbReference type="Proteomes" id="UP000181790">
    <property type="component" value="Unassembled WGS sequence"/>
</dbReference>
<evidence type="ECO:0000313" key="2">
    <source>
        <dbReference type="Proteomes" id="UP000181790"/>
    </source>
</evidence>
<dbReference type="InterPro" id="IPR037066">
    <property type="entry name" value="Plug_dom_sf"/>
</dbReference>
<keyword evidence="2" id="KW-1185">Reference proteome</keyword>
<dbReference type="SUPFAM" id="SSF49464">
    <property type="entry name" value="Carboxypeptidase regulatory domain-like"/>
    <property type="match status" value="1"/>
</dbReference>
<accession>A0A1S2VA24</accession>
<dbReference type="SUPFAM" id="SSF56935">
    <property type="entry name" value="Porins"/>
    <property type="match status" value="1"/>
</dbReference>
<sequence>MVCLLQTTAVHAQDKTPKKAKQAVPIHLRVTDEAGNPINKAVVVIGEGRIYAETNASGEFDFDGLSDDYVTISSHGFGKSVSLVSDIILNSNIKLKAEKLYDTADDLVQLPFMDVKKRRATGAYTVLRTTDLEKYPTNDMRNAFAGLVNGLEVIERDGSPGLNAEEQIGNFRITEKIGLSTRGRNPIFIIDDIPTDITEMPLDPQEVESATVIKDIVGKTMWGPRGADGIIYIKTKRGQKNERILNVNAEEGVSMIDRFPGWASGADYARLNNVARTNSGLPALYSESAINEYGKNDPYNMYFPSVDFRSLMLKNSKSFRRINLSSLGGNESVQYSAYLGYNGEGDIYKIGAASDYNRINVRTNIDVKINDLIKVKIGFFGGLTLRRSANYGYNSNFTSDDGNTNTALDLVELNTVLNDITNTPPIAFPVYAAFGDNPVAPWYAVSANSAYRQNPIGNVMHNGYYTETGRTGMTNVEFDYDMKELIPGLKSRTYVGFNAYNSVRIGKAEDYIAYITTPGKTASGADTVRLSKVHDGVDMAGQEKLHDYYSQRFSVFENLNYERNWDGHELQAGLTYYVAKSARNGIEEPQRAQNGILTAQYAYRNRYMFQGVLNYAGTYSFAKDKRYAMFPAAGFGWVISDEGFMSKVKVLNYLKLRAEAGINGYESFLPPFYDLDRWGVNTTGSAFGPYSTNQWFGSNTDNTVYRTSPSRIGNPELTWEKRKEISVGLDALLLNRKLSVEINYFNNLRDGIVSQLANTLPYLVGISGARPWFNYNKVRYFGVETGIQYTDRVGN</sequence>
<organism evidence="1 2">
    <name type="scientific">Arsenicibacter rosenii</name>
    <dbReference type="NCBI Taxonomy" id="1750698"/>
    <lineage>
        <taxon>Bacteria</taxon>
        <taxon>Pseudomonadati</taxon>
        <taxon>Bacteroidota</taxon>
        <taxon>Cytophagia</taxon>
        <taxon>Cytophagales</taxon>
        <taxon>Spirosomataceae</taxon>
        <taxon>Arsenicibacter</taxon>
    </lineage>
</organism>
<proteinExistence type="predicted"/>
<evidence type="ECO:0000313" key="1">
    <source>
        <dbReference type="EMBL" id="OIN55522.1"/>
    </source>
</evidence>
<comment type="caution">
    <text evidence="1">The sequence shown here is derived from an EMBL/GenBank/DDBJ whole genome shotgun (WGS) entry which is preliminary data.</text>
</comment>
<reference evidence="1 2" key="1">
    <citation type="submission" date="2016-10" db="EMBL/GenBank/DDBJ databases">
        <title>Arsenicibacter rosenii gen. nov., sp. nov., an efficient arsenic-methylating bacterium isolated from an arsenic-contaminated paddy soil.</title>
        <authorList>
            <person name="Huang K."/>
        </authorList>
    </citation>
    <scope>NUCLEOTIDE SEQUENCE [LARGE SCALE GENOMIC DNA]</scope>
    <source>
        <strain evidence="1 2">SM-1</strain>
    </source>
</reference>
<dbReference type="EMBL" id="MORL01000084">
    <property type="protein sequence ID" value="OIN55522.1"/>
    <property type="molecule type" value="Genomic_DNA"/>
</dbReference>
<protein>
    <submittedName>
        <fullName evidence="1">SusC/RagA family TonB-linked outer membrane protein</fullName>
    </submittedName>
</protein>
<gene>
    <name evidence="1" type="ORF">BLX24_29785</name>
</gene>
<dbReference type="InterPro" id="IPR008969">
    <property type="entry name" value="CarboxyPept-like_regulatory"/>
</dbReference>
<dbReference type="AlphaFoldDB" id="A0A1S2VA24"/>
<feature type="non-terminal residue" evidence="1">
    <location>
        <position position="795"/>
    </location>
</feature>